<dbReference type="InterPro" id="IPR011050">
    <property type="entry name" value="Pectin_lyase_fold/virulence"/>
</dbReference>
<comment type="caution">
    <text evidence="1">The sequence shown here is derived from an EMBL/GenBank/DDBJ whole genome shotgun (WGS) entry which is preliminary data.</text>
</comment>
<evidence type="ECO:0000313" key="1">
    <source>
        <dbReference type="EMBL" id="MCE3215300.1"/>
    </source>
</evidence>
<gene>
    <name evidence="1" type="ORF">HAX54_001779</name>
</gene>
<dbReference type="Gene3D" id="2.160.20.10">
    <property type="entry name" value="Single-stranded right-handed beta-helix, Pectin lyase-like"/>
    <property type="match status" value="1"/>
</dbReference>
<proteinExistence type="predicted"/>
<sequence>MADYCIEPDTRTMGGKSGPFYIVTDSSDDDVARSKPGTLRFAHFGDHEKVMLFGADDHYEVDKEMKITLAYNHFGKKWTKGCLGVGLDFPTVSNDYTLIGKEPSSKVGKLTKFSGATACKVRDAHAKNIFRFGRL</sequence>
<dbReference type="EMBL" id="JACEIK010010709">
    <property type="protein sequence ID" value="MCE3215300.1"/>
    <property type="molecule type" value="Genomic_DNA"/>
</dbReference>
<reference evidence="1 2" key="1">
    <citation type="journal article" date="2021" name="BMC Genomics">
        <title>Datura genome reveals duplications of psychoactive alkaloid biosynthetic genes and high mutation rate following tissue culture.</title>
        <authorList>
            <person name="Rajewski A."/>
            <person name="Carter-House D."/>
            <person name="Stajich J."/>
            <person name="Litt A."/>
        </authorList>
    </citation>
    <scope>NUCLEOTIDE SEQUENCE [LARGE SCALE GENOMIC DNA]</scope>
    <source>
        <strain evidence="1">AR-01</strain>
    </source>
</reference>
<dbReference type="SUPFAM" id="SSF51126">
    <property type="entry name" value="Pectin lyase-like"/>
    <property type="match status" value="1"/>
</dbReference>
<name>A0ABS8WTA2_DATST</name>
<dbReference type="InterPro" id="IPR012334">
    <property type="entry name" value="Pectin_lyas_fold"/>
</dbReference>
<dbReference type="PANTHER" id="PTHR31683">
    <property type="entry name" value="PECTATE LYASE 18-RELATED"/>
    <property type="match status" value="1"/>
</dbReference>
<dbReference type="PANTHER" id="PTHR31683:SF82">
    <property type="entry name" value="PECTATE LYASE P56-RELATED"/>
    <property type="match status" value="1"/>
</dbReference>
<accession>A0ABS8WTA2</accession>
<evidence type="ECO:0000313" key="2">
    <source>
        <dbReference type="Proteomes" id="UP000823775"/>
    </source>
</evidence>
<organism evidence="1 2">
    <name type="scientific">Datura stramonium</name>
    <name type="common">Jimsonweed</name>
    <name type="synonym">Common thornapple</name>
    <dbReference type="NCBI Taxonomy" id="4076"/>
    <lineage>
        <taxon>Eukaryota</taxon>
        <taxon>Viridiplantae</taxon>
        <taxon>Streptophyta</taxon>
        <taxon>Embryophyta</taxon>
        <taxon>Tracheophyta</taxon>
        <taxon>Spermatophyta</taxon>
        <taxon>Magnoliopsida</taxon>
        <taxon>eudicotyledons</taxon>
        <taxon>Gunneridae</taxon>
        <taxon>Pentapetalae</taxon>
        <taxon>asterids</taxon>
        <taxon>lamiids</taxon>
        <taxon>Solanales</taxon>
        <taxon>Solanaceae</taxon>
        <taxon>Solanoideae</taxon>
        <taxon>Datureae</taxon>
        <taxon>Datura</taxon>
    </lineage>
</organism>
<keyword evidence="2" id="KW-1185">Reference proteome</keyword>
<protein>
    <submittedName>
        <fullName evidence="1">Uncharacterized protein</fullName>
    </submittedName>
</protein>
<dbReference type="InterPro" id="IPR045032">
    <property type="entry name" value="PEL"/>
</dbReference>
<dbReference type="Proteomes" id="UP000823775">
    <property type="component" value="Unassembled WGS sequence"/>
</dbReference>